<accession>A0A0G1DIA3</accession>
<keyword evidence="3 9" id="KW-1003">Cell membrane</keyword>
<comment type="caution">
    <text evidence="11">The sequence shown here is derived from an EMBL/GenBank/DDBJ whole genome shotgun (WGS) entry which is preliminary data.</text>
</comment>
<dbReference type="GO" id="GO:0022857">
    <property type="term" value="F:transmembrane transporter activity"/>
    <property type="evidence" value="ECO:0007669"/>
    <property type="project" value="TreeGrafter"/>
</dbReference>
<evidence type="ECO:0000313" key="12">
    <source>
        <dbReference type="Proteomes" id="UP000034090"/>
    </source>
</evidence>
<comment type="subcellular location">
    <subcellularLocation>
        <location evidence="9">Cell membrane</location>
        <topology evidence="9">Peripheral membrane protein</topology>
        <orientation evidence="9">Cytoplasmic side</orientation>
    </subcellularLocation>
</comment>
<proteinExistence type="inferred from homology"/>
<reference evidence="11 12" key="1">
    <citation type="journal article" date="2015" name="Nature">
        <title>rRNA introns, odd ribosomes, and small enigmatic genomes across a large radiation of phyla.</title>
        <authorList>
            <person name="Brown C.T."/>
            <person name="Hug L.A."/>
            <person name="Thomas B.C."/>
            <person name="Sharon I."/>
            <person name="Castelle C.J."/>
            <person name="Singh A."/>
            <person name="Wilkins M.J."/>
            <person name="Williams K.H."/>
            <person name="Banfield J.F."/>
        </authorList>
    </citation>
    <scope>NUCLEOTIDE SEQUENCE [LARGE SCALE GENOMIC DNA]</scope>
</reference>
<dbReference type="InterPro" id="IPR005286">
    <property type="entry name" value="Cell_div_FtsE"/>
</dbReference>
<dbReference type="InterPro" id="IPR017871">
    <property type="entry name" value="ABC_transporter-like_CS"/>
</dbReference>
<evidence type="ECO:0000313" key="11">
    <source>
        <dbReference type="EMBL" id="KKS97307.1"/>
    </source>
</evidence>
<dbReference type="PANTHER" id="PTHR24220">
    <property type="entry name" value="IMPORT ATP-BINDING PROTEIN"/>
    <property type="match status" value="1"/>
</dbReference>
<keyword evidence="8 9" id="KW-0131">Cell cycle</keyword>
<dbReference type="GO" id="GO:0005524">
    <property type="term" value="F:ATP binding"/>
    <property type="evidence" value="ECO:0007669"/>
    <property type="project" value="UniProtKB-UniRule"/>
</dbReference>
<comment type="similarity">
    <text evidence="1 9">Belongs to the ABC transporter superfamily.</text>
</comment>
<evidence type="ECO:0000256" key="5">
    <source>
        <dbReference type="ARBA" id="ARBA00022741"/>
    </source>
</evidence>
<keyword evidence="5 9" id="KW-0547">Nucleotide-binding</keyword>
<dbReference type="PROSITE" id="PS50893">
    <property type="entry name" value="ABC_TRANSPORTER_2"/>
    <property type="match status" value="1"/>
</dbReference>
<dbReference type="SMART" id="SM00382">
    <property type="entry name" value="AAA"/>
    <property type="match status" value="1"/>
</dbReference>
<sequence>MLKFSDVNMSFGSVTALKDVSFDIDKGELVYLTGPSGAGKTTILRLLLREFKPTSGKIIVNGQEIQDLRRKDIPGLRRSIGAIFQDYKLLFDRTVAENIAIALAVKGVPENEWFDHVHDVLKMVGLPKQSELFPSQLSGGELQRVAIARALVVNPKIIFADEPTGNLDWETASSIMDLIYGANDHGRTVIVATHHPDVLKRRKGRKIELKKGKVVADTK</sequence>
<keyword evidence="4 9" id="KW-0132">Cell division</keyword>
<dbReference type="Proteomes" id="UP000034090">
    <property type="component" value="Unassembled WGS sequence"/>
</dbReference>
<dbReference type="PATRIC" id="fig|1618578.3.peg.781"/>
<evidence type="ECO:0000256" key="4">
    <source>
        <dbReference type="ARBA" id="ARBA00022618"/>
    </source>
</evidence>
<feature type="domain" description="ABC transporter" evidence="10">
    <location>
        <begin position="2"/>
        <end position="219"/>
    </location>
</feature>
<evidence type="ECO:0000256" key="3">
    <source>
        <dbReference type="ARBA" id="ARBA00022475"/>
    </source>
</evidence>
<evidence type="ECO:0000256" key="7">
    <source>
        <dbReference type="ARBA" id="ARBA00023136"/>
    </source>
</evidence>
<evidence type="ECO:0000256" key="1">
    <source>
        <dbReference type="ARBA" id="ARBA00005417"/>
    </source>
</evidence>
<evidence type="ECO:0000259" key="10">
    <source>
        <dbReference type="PROSITE" id="PS50893"/>
    </source>
</evidence>
<dbReference type="EMBL" id="LCFQ01000013">
    <property type="protein sequence ID" value="KKS97307.1"/>
    <property type="molecule type" value="Genomic_DNA"/>
</dbReference>
<dbReference type="PROSITE" id="PS00211">
    <property type="entry name" value="ABC_TRANSPORTER_1"/>
    <property type="match status" value="1"/>
</dbReference>
<dbReference type="GO" id="GO:0016887">
    <property type="term" value="F:ATP hydrolysis activity"/>
    <property type="evidence" value="ECO:0007669"/>
    <property type="project" value="InterPro"/>
</dbReference>
<dbReference type="SUPFAM" id="SSF52540">
    <property type="entry name" value="P-loop containing nucleoside triphosphate hydrolases"/>
    <property type="match status" value="1"/>
</dbReference>
<gene>
    <name evidence="9" type="primary">ftsE</name>
    <name evidence="11" type="ORF">UV74_C0013G0429</name>
</gene>
<dbReference type="NCBIfam" id="TIGR02673">
    <property type="entry name" value="FtsE"/>
    <property type="match status" value="1"/>
</dbReference>
<comment type="subunit">
    <text evidence="9">Homodimer. Forms a membrane-associated complex with FtsX.</text>
</comment>
<dbReference type="InterPro" id="IPR015854">
    <property type="entry name" value="ABC_transpr_LolD-like"/>
</dbReference>
<name>A0A0G1DIA3_9BACT</name>
<dbReference type="InterPro" id="IPR003439">
    <property type="entry name" value="ABC_transporter-like_ATP-bd"/>
</dbReference>
<dbReference type="Pfam" id="PF00005">
    <property type="entry name" value="ABC_tran"/>
    <property type="match status" value="1"/>
</dbReference>
<dbReference type="Gene3D" id="3.40.50.300">
    <property type="entry name" value="P-loop containing nucleotide triphosphate hydrolases"/>
    <property type="match status" value="1"/>
</dbReference>
<keyword evidence="6 9" id="KW-0067">ATP-binding</keyword>
<comment type="function">
    <text evidence="9">Part of the ABC transporter FtsEX involved in cellular division.</text>
</comment>
<dbReference type="PANTHER" id="PTHR24220:SF470">
    <property type="entry name" value="CELL DIVISION ATP-BINDING PROTEIN FTSE"/>
    <property type="match status" value="1"/>
</dbReference>
<evidence type="ECO:0000256" key="9">
    <source>
        <dbReference type="RuleBase" id="RU365094"/>
    </source>
</evidence>
<evidence type="ECO:0000256" key="2">
    <source>
        <dbReference type="ARBA" id="ARBA00020019"/>
    </source>
</evidence>
<protein>
    <recommendedName>
        <fullName evidence="2 9">Cell division ATP-binding protein FtsE</fullName>
    </recommendedName>
</protein>
<dbReference type="GO" id="GO:0005886">
    <property type="term" value="C:plasma membrane"/>
    <property type="evidence" value="ECO:0007669"/>
    <property type="project" value="UniProtKB-SubCell"/>
</dbReference>
<organism evidence="11 12">
    <name type="scientific">Candidatus Woesebacteria bacterium GW2011_GWB1_43_14</name>
    <dbReference type="NCBI Taxonomy" id="1618578"/>
    <lineage>
        <taxon>Bacteria</taxon>
        <taxon>Candidatus Woeseibacteriota</taxon>
    </lineage>
</organism>
<keyword evidence="7 9" id="KW-0472">Membrane</keyword>
<dbReference type="AlphaFoldDB" id="A0A0G1DIA3"/>
<dbReference type="InterPro" id="IPR027417">
    <property type="entry name" value="P-loop_NTPase"/>
</dbReference>
<evidence type="ECO:0000256" key="8">
    <source>
        <dbReference type="ARBA" id="ARBA00023306"/>
    </source>
</evidence>
<dbReference type="FunFam" id="3.40.50.300:FF:000056">
    <property type="entry name" value="Cell division ATP-binding protein FtsE"/>
    <property type="match status" value="1"/>
</dbReference>
<dbReference type="GO" id="GO:0051301">
    <property type="term" value="P:cell division"/>
    <property type="evidence" value="ECO:0007669"/>
    <property type="project" value="UniProtKB-UniRule"/>
</dbReference>
<evidence type="ECO:0000256" key="6">
    <source>
        <dbReference type="ARBA" id="ARBA00022840"/>
    </source>
</evidence>
<dbReference type="InterPro" id="IPR003593">
    <property type="entry name" value="AAA+_ATPase"/>
</dbReference>
<dbReference type="STRING" id="1618578.UV74_C0013G0429"/>